<dbReference type="EMBL" id="FPHN01000141">
    <property type="protein sequence ID" value="SFV62307.1"/>
    <property type="molecule type" value="Genomic_DNA"/>
</dbReference>
<name>A0A1W1C983_9ZZZZ</name>
<reference evidence="1" key="1">
    <citation type="submission" date="2016-10" db="EMBL/GenBank/DDBJ databases">
        <authorList>
            <person name="de Groot N.N."/>
        </authorList>
    </citation>
    <scope>NUCLEOTIDE SEQUENCE</scope>
</reference>
<dbReference type="InterPro" id="IPR014094">
    <property type="entry name" value="LpoB"/>
</dbReference>
<gene>
    <name evidence="1" type="ORF">MNB_SV-14-457</name>
</gene>
<dbReference type="PROSITE" id="PS51257">
    <property type="entry name" value="PROKAR_LIPOPROTEIN"/>
    <property type="match status" value="1"/>
</dbReference>
<dbReference type="AlphaFoldDB" id="A0A1W1C983"/>
<keyword evidence="1" id="KW-0449">Lipoprotein</keyword>
<accession>A0A1W1C983</accession>
<proteinExistence type="predicted"/>
<organism evidence="1">
    <name type="scientific">hydrothermal vent metagenome</name>
    <dbReference type="NCBI Taxonomy" id="652676"/>
    <lineage>
        <taxon>unclassified sequences</taxon>
        <taxon>metagenomes</taxon>
        <taxon>ecological metagenomes</taxon>
    </lineage>
</organism>
<protein>
    <submittedName>
        <fullName evidence="1">Putative lipoprotein</fullName>
    </submittedName>
</protein>
<dbReference type="Pfam" id="PF13036">
    <property type="entry name" value="LpoB"/>
    <property type="match status" value="2"/>
</dbReference>
<evidence type="ECO:0000313" key="1">
    <source>
        <dbReference type="EMBL" id="SFV62307.1"/>
    </source>
</evidence>
<sequence length="179" mass="19900">MSVKKIVILLGITLAMLGCASSNAGKVVRVDPREMRDTDANYGAEDLHIFVQKMVSAMLQTPVIASASQKPYLALGNIGIGVGVDEHIDTKLIKNSIRTNLIKSTRVNFIDSEYIEGLDKKDDKFIKKDYELTGNVHAIKKNTSSTVDNFYVLTLKLTDVKTSVIVWSEEKEIRKIVNQ</sequence>
<dbReference type="Gene3D" id="3.40.50.10610">
    <property type="entry name" value="ABC-type transport auxiliary lipoprotein component"/>
    <property type="match status" value="2"/>
</dbReference>